<dbReference type="SUPFAM" id="SSF142338">
    <property type="entry name" value="CofD-like"/>
    <property type="match status" value="1"/>
</dbReference>
<gene>
    <name evidence="1" type="ORF">SEPCBS119000_003670</name>
</gene>
<dbReference type="PANTHER" id="PTHR31240">
    <property type="entry name" value="MATERNAL EFFECT EMBRYO ARREST 18"/>
    <property type="match status" value="1"/>
</dbReference>
<dbReference type="Proteomes" id="UP001642502">
    <property type="component" value="Unassembled WGS sequence"/>
</dbReference>
<dbReference type="PANTHER" id="PTHR31240:SF0">
    <property type="entry name" value="MATERNAL EFFECT EMBRYO ARREST 18"/>
    <property type="match status" value="1"/>
</dbReference>
<proteinExistence type="predicted"/>
<organism evidence="1 2">
    <name type="scientific">Sporothrix epigloea</name>
    <dbReference type="NCBI Taxonomy" id="1892477"/>
    <lineage>
        <taxon>Eukaryota</taxon>
        <taxon>Fungi</taxon>
        <taxon>Dikarya</taxon>
        <taxon>Ascomycota</taxon>
        <taxon>Pezizomycotina</taxon>
        <taxon>Sordariomycetes</taxon>
        <taxon>Sordariomycetidae</taxon>
        <taxon>Ophiostomatales</taxon>
        <taxon>Ophiostomataceae</taxon>
        <taxon>Sporothrix</taxon>
    </lineage>
</organism>
<evidence type="ECO:0000313" key="1">
    <source>
        <dbReference type="EMBL" id="CAK7269638.1"/>
    </source>
</evidence>
<dbReference type="EMBL" id="CAWUON010000050">
    <property type="protein sequence ID" value="CAK7269638.1"/>
    <property type="molecule type" value="Genomic_DNA"/>
</dbReference>
<evidence type="ECO:0000313" key="2">
    <source>
        <dbReference type="Proteomes" id="UP001642502"/>
    </source>
</evidence>
<keyword evidence="2" id="KW-1185">Reference proteome</keyword>
<dbReference type="Gene3D" id="3.40.50.10680">
    <property type="entry name" value="CofD-like domains"/>
    <property type="match status" value="2"/>
</dbReference>
<dbReference type="Pfam" id="PF01933">
    <property type="entry name" value="CofD"/>
    <property type="match status" value="1"/>
</dbReference>
<name>A0ABP0DPQ7_9PEZI</name>
<accession>A0ABP0DPQ7</accession>
<dbReference type="InterPro" id="IPR038136">
    <property type="entry name" value="CofD-like_dom_sf"/>
</dbReference>
<dbReference type="InterPro" id="IPR002882">
    <property type="entry name" value="CofD"/>
</dbReference>
<reference evidence="1 2" key="1">
    <citation type="submission" date="2024-01" db="EMBL/GenBank/DDBJ databases">
        <authorList>
            <person name="Allen C."/>
            <person name="Tagirdzhanova G."/>
        </authorList>
    </citation>
    <scope>NUCLEOTIDE SEQUENCE [LARGE SCALE GENOMIC DNA]</scope>
    <source>
        <strain evidence="1 2">CBS 119000</strain>
    </source>
</reference>
<comment type="caution">
    <text evidence="1">The sequence shown here is derived from an EMBL/GenBank/DDBJ whole genome shotgun (WGS) entry which is preliminary data.</text>
</comment>
<protein>
    <submittedName>
        <fullName evidence="1">Uncharacterized protein</fullName>
    </submittedName>
</protein>
<sequence length="599" mass="63616">MGVDTGETTRIDTVIPASAALTASPGPTSPLQTAVPADGLWREEARPSLDSVANGICIFSGGTAANSLVEAFSAVAEHLGGTGTADSDETRERPRCSLTYIIPISDNGGSSSELIRFFGGPSVGDVRSRLVRLIPTSDNEEKNGDGNSGSSARAALRALFEHRLCSSDSNEARSEWLEIVEARHLLWTFVPSATRELIRAVLNTLNLEIVKRARPSTSVFNFAGASVGNLFLTGARLFSGSFEAAIYLLSLLCGIPDHITVLPAVNSNFTHHISAGLVDGATIVGQVNISHPSLPTSLPDEVSPIVDGSSPDDGITQAAESHHVPFAGRGPVGALSRRGLAIRERARTAVDFEDATLPGSLPSLRRPQIAFSKDDEEDLPSRIARIWYINPYGHEIRPQANPKALAALLQAEAIIYSIGSLYTSIIPSLILRGVGAAIAQDGTSITTASPIQAVRRKKVLILNSRLDRETGPHNNAMTATDFVRAIAAACKQSQSDFSPVQDGECCKFVTHLLYLAPSPERSDGPSSRYGTPTVDKDDLRQLGLQVVAVPSQASNNKQHTGAGGVVPQKAMERYDQAALTLALRQLLDGSWDRAQPACG</sequence>